<evidence type="ECO:0000256" key="6">
    <source>
        <dbReference type="ARBA" id="ARBA00022737"/>
    </source>
</evidence>
<keyword evidence="10" id="KW-1185">Reference proteome</keyword>
<comment type="caution">
    <text evidence="9">The sequence shown here is derived from an EMBL/GenBank/DDBJ whole genome shotgun (WGS) entry which is preliminary data.</text>
</comment>
<dbReference type="PANTHER" id="PTHR11774">
    <property type="entry name" value="GERANYLGERANYL TRANSFERASE TYPE BETA SUBUNIT"/>
    <property type="match status" value="1"/>
</dbReference>
<reference evidence="9 10" key="1">
    <citation type="journal article" date="2024" name="Front Chem Biol">
        <title>Unveiling the potential of Daldinia eschscholtzii MFLUCC 19-0629 through bioactivity and bioinformatics studies for enhanced sustainable agriculture production.</title>
        <authorList>
            <person name="Brooks S."/>
            <person name="Weaver J.A."/>
            <person name="Klomchit A."/>
            <person name="Alharthi S.A."/>
            <person name="Onlamun T."/>
            <person name="Nurani R."/>
            <person name="Vong T.K."/>
            <person name="Alberti F."/>
            <person name="Greco C."/>
        </authorList>
    </citation>
    <scope>NUCLEOTIDE SEQUENCE [LARGE SCALE GENOMIC DNA]</scope>
    <source>
        <strain evidence="9">MFLUCC 19-0629</strain>
    </source>
</reference>
<evidence type="ECO:0000256" key="4">
    <source>
        <dbReference type="ARBA" id="ARBA00022679"/>
    </source>
</evidence>
<dbReference type="GO" id="GO:0046872">
    <property type="term" value="F:metal ion binding"/>
    <property type="evidence" value="ECO:0007669"/>
    <property type="project" value="UniProtKB-KW"/>
</dbReference>
<dbReference type="Proteomes" id="UP001369815">
    <property type="component" value="Unassembled WGS sequence"/>
</dbReference>
<keyword evidence="7" id="KW-0862">Zinc</keyword>
<comment type="cofactor">
    <cofactor evidence="1">
        <name>Zn(2+)</name>
        <dbReference type="ChEBI" id="CHEBI:29105"/>
    </cofactor>
</comment>
<dbReference type="Pfam" id="PF00432">
    <property type="entry name" value="Prenyltrans"/>
    <property type="match status" value="1"/>
</dbReference>
<evidence type="ECO:0000313" key="10">
    <source>
        <dbReference type="Proteomes" id="UP001369815"/>
    </source>
</evidence>
<keyword evidence="4" id="KW-0808">Transferase</keyword>
<dbReference type="Gene3D" id="1.50.10.20">
    <property type="match status" value="1"/>
</dbReference>
<name>A0AAX6M6F9_9PEZI</name>
<dbReference type="InterPro" id="IPR008930">
    <property type="entry name" value="Terpenoid_cyclase/PrenylTrfase"/>
</dbReference>
<dbReference type="InterPro" id="IPR001330">
    <property type="entry name" value="Prenyltrans"/>
</dbReference>
<dbReference type="GO" id="GO:0004662">
    <property type="term" value="F:CAAX-protein geranylgeranyltransferase activity"/>
    <property type="evidence" value="ECO:0007669"/>
    <property type="project" value="TreeGrafter"/>
</dbReference>
<keyword evidence="5" id="KW-0479">Metal-binding</keyword>
<dbReference type="SUPFAM" id="SSF48239">
    <property type="entry name" value="Terpenoid cyclases/Protein prenyltransferases"/>
    <property type="match status" value="1"/>
</dbReference>
<evidence type="ECO:0000259" key="8">
    <source>
        <dbReference type="Pfam" id="PF00432"/>
    </source>
</evidence>
<feature type="domain" description="Prenyltransferase alpha-alpha toroid" evidence="8">
    <location>
        <begin position="10"/>
        <end position="414"/>
    </location>
</feature>
<evidence type="ECO:0000256" key="1">
    <source>
        <dbReference type="ARBA" id="ARBA00001947"/>
    </source>
</evidence>
<evidence type="ECO:0000256" key="3">
    <source>
        <dbReference type="ARBA" id="ARBA00022602"/>
    </source>
</evidence>
<keyword evidence="6" id="KW-0677">Repeat</keyword>
<dbReference type="EMBL" id="JBANMG010000010">
    <property type="protein sequence ID" value="KAK6948078.1"/>
    <property type="molecule type" value="Genomic_DNA"/>
</dbReference>
<keyword evidence="3" id="KW-0637">Prenyltransferase</keyword>
<accession>A0AAX6M6F9</accession>
<comment type="similarity">
    <text evidence="2">Belongs to the protein prenyltransferase subunit beta family.</text>
</comment>
<evidence type="ECO:0000256" key="5">
    <source>
        <dbReference type="ARBA" id="ARBA00022723"/>
    </source>
</evidence>
<sequence>MASSEQQPPLDTARHIRYWQRCFRSVLPHHYVSNDSIRLTLGFFIVAALDLLSSSSSYSEPPKDPLRASLISREDRTRLRAWVLSLQHPQGGFCGSPHHVLPEQYTTKWDAINNIESALDPANANIAATYFALLLLGILADDDGSKAFEGVNRIKTLRWLKTLQRDDGSFGEIIDEDGYVGGGRDMRYCYLAATIRWALAGSDTDEDFNVDALVAHIRRGQTFDGGMGESSAHESHAGYVYCAVAALSILDLTNPNAATEPDRYLKAGIPSIPSLVHFLASRQFDYLELNSDDENEEIQNHPLPDLSTLAMLDEPQIAGFNGRLNKVADTCYTWWVSGTLFMLGESKVLDRAPARKFILEKTQHMIGGFGKHPGAPPDVYHGYLGLAALATLANAEGDERKEEGLGRFDPRLCIGIEASQRLSKAREALLVPAEEDENSDDDWEQETERIKKELDWDKTRENIARLEAKWKAEGKIPIHEMGKWNPLHPPNLDELSA</sequence>
<protein>
    <recommendedName>
        <fullName evidence="8">Prenyltransferase alpha-alpha toroid domain-containing protein</fullName>
    </recommendedName>
</protein>
<dbReference type="GO" id="GO:0005953">
    <property type="term" value="C:CAAX-protein geranylgeranyltransferase complex"/>
    <property type="evidence" value="ECO:0007669"/>
    <property type="project" value="TreeGrafter"/>
</dbReference>
<proteinExistence type="inferred from homology"/>
<organism evidence="9 10">
    <name type="scientific">Daldinia eschscholtzii</name>
    <dbReference type="NCBI Taxonomy" id="292717"/>
    <lineage>
        <taxon>Eukaryota</taxon>
        <taxon>Fungi</taxon>
        <taxon>Dikarya</taxon>
        <taxon>Ascomycota</taxon>
        <taxon>Pezizomycotina</taxon>
        <taxon>Sordariomycetes</taxon>
        <taxon>Xylariomycetidae</taxon>
        <taxon>Xylariales</taxon>
        <taxon>Hypoxylaceae</taxon>
        <taxon>Daldinia</taxon>
    </lineage>
</organism>
<gene>
    <name evidence="9" type="ORF">Daesc_009842</name>
</gene>
<dbReference type="PANTHER" id="PTHR11774:SF4">
    <property type="entry name" value="GERANYLGERANYL TRANSFERASE TYPE-1 SUBUNIT BETA"/>
    <property type="match status" value="1"/>
</dbReference>
<dbReference type="AlphaFoldDB" id="A0AAX6M6F9"/>
<evidence type="ECO:0000256" key="7">
    <source>
        <dbReference type="ARBA" id="ARBA00022833"/>
    </source>
</evidence>
<evidence type="ECO:0000256" key="2">
    <source>
        <dbReference type="ARBA" id="ARBA00010497"/>
    </source>
</evidence>
<evidence type="ECO:0000313" key="9">
    <source>
        <dbReference type="EMBL" id="KAK6948078.1"/>
    </source>
</evidence>
<dbReference type="InterPro" id="IPR045089">
    <property type="entry name" value="PGGT1B-like"/>
</dbReference>